<dbReference type="EMBL" id="LWMN01000015">
    <property type="protein sequence ID" value="OAQ55110.1"/>
    <property type="molecule type" value="Genomic_DNA"/>
</dbReference>
<keyword evidence="1" id="KW-0732">Signal</keyword>
<protein>
    <recommendedName>
        <fullName evidence="5">DUF4352 domain-containing protein</fullName>
    </recommendedName>
</protein>
<keyword evidence="2" id="KW-0472">Membrane</keyword>
<dbReference type="AlphaFoldDB" id="A0A179EQF3"/>
<dbReference type="InterPro" id="IPR029050">
    <property type="entry name" value="Immunoprotect_excell_Ig-like"/>
</dbReference>
<dbReference type="Gene3D" id="2.60.40.1240">
    <property type="match status" value="1"/>
</dbReference>
<evidence type="ECO:0000256" key="2">
    <source>
        <dbReference type="SAM" id="Phobius"/>
    </source>
</evidence>
<keyword evidence="2" id="KW-0812">Transmembrane</keyword>
<evidence type="ECO:0000313" key="3">
    <source>
        <dbReference type="EMBL" id="OAQ55110.1"/>
    </source>
</evidence>
<gene>
    <name evidence="3" type="ORF">A6E74_09595</name>
</gene>
<keyword evidence="2" id="KW-1133">Transmembrane helix</keyword>
<comment type="caution">
    <text evidence="3">The sequence shown here is derived from an EMBL/GenBank/DDBJ whole genome shotgun (WGS) entry which is preliminary data.</text>
</comment>
<dbReference type="Proteomes" id="UP000078516">
    <property type="component" value="Unassembled WGS sequence"/>
</dbReference>
<accession>A0A179EQF3</accession>
<evidence type="ECO:0000256" key="1">
    <source>
        <dbReference type="ARBA" id="ARBA00022729"/>
    </source>
</evidence>
<sequence length="164" mass="19426">MFKVYFPFQWLVKGILLVLLGLILFGSYLTIKARYFPEEKPIKIVTKDLKIGETYQADGVELTFKNIELTEKRNEFAQHDRVLQVTYTLKNDTENPIRPQQWSIENKDGEELYEYAMILDNPEYIESGKEETVNYYYELPIEMQDYQIVVRRANGYFVGLPFTL</sequence>
<evidence type="ECO:0008006" key="5">
    <source>
        <dbReference type="Google" id="ProtNLM"/>
    </source>
</evidence>
<reference evidence="3 4" key="1">
    <citation type="submission" date="2016-04" db="EMBL/GenBank/DDBJ databases">
        <title>Draft genome of an Enterococcus thailandicus strain isolated from bovine feces.</title>
        <authorList>
            <person name="Beukers A.G."/>
            <person name="Zaheer R."/>
            <person name="Goji N."/>
            <person name="Cook S.R."/>
            <person name="Amoako K."/>
            <person name="Chaves A.V."/>
            <person name="Ward M.P."/>
            <person name="Mcallister T.A."/>
        </authorList>
    </citation>
    <scope>NUCLEOTIDE SEQUENCE [LARGE SCALE GENOMIC DNA]</scope>
    <source>
        <strain evidence="3 4">F0711D 46</strain>
    </source>
</reference>
<dbReference type="RefSeq" id="WP_067484515.1">
    <property type="nucleotide sequence ID" value="NZ_LWMN01000015.1"/>
</dbReference>
<keyword evidence="4" id="KW-1185">Reference proteome</keyword>
<evidence type="ECO:0000313" key="4">
    <source>
        <dbReference type="Proteomes" id="UP000078516"/>
    </source>
</evidence>
<name>A0A179EQF3_ENTTH</name>
<proteinExistence type="predicted"/>
<organism evidence="3 4">
    <name type="scientific">Enterococcus thailandicus</name>
    <dbReference type="NCBI Taxonomy" id="417368"/>
    <lineage>
        <taxon>Bacteria</taxon>
        <taxon>Bacillati</taxon>
        <taxon>Bacillota</taxon>
        <taxon>Bacilli</taxon>
        <taxon>Lactobacillales</taxon>
        <taxon>Enterococcaceae</taxon>
        <taxon>Enterococcus</taxon>
    </lineage>
</organism>
<feature type="transmembrane region" description="Helical" evidence="2">
    <location>
        <begin position="12"/>
        <end position="31"/>
    </location>
</feature>